<dbReference type="InterPro" id="IPR011990">
    <property type="entry name" value="TPR-like_helical_dom_sf"/>
</dbReference>
<dbReference type="Pfam" id="PF12854">
    <property type="entry name" value="PPR_1"/>
    <property type="match status" value="1"/>
</dbReference>
<protein>
    <recommendedName>
        <fullName evidence="4">Pentatricopeptide repeat-containing protein-mitochondrial domain-containing protein</fullName>
    </recommendedName>
</protein>
<keyword evidence="6" id="KW-1185">Reference proteome</keyword>
<feature type="repeat" description="PPR" evidence="3">
    <location>
        <begin position="392"/>
        <end position="426"/>
    </location>
</feature>
<dbReference type="FunFam" id="1.25.40.10:FF:000435">
    <property type="entry name" value="Pentatricopeptide repeat-containing protein MRL1, chloroplastic isoform X1"/>
    <property type="match status" value="1"/>
</dbReference>
<dbReference type="Gene3D" id="1.25.40.10">
    <property type="entry name" value="Tetratricopeptide repeat domain"/>
    <property type="match status" value="3"/>
</dbReference>
<evidence type="ECO:0000313" key="6">
    <source>
        <dbReference type="Proteomes" id="UP001497457"/>
    </source>
</evidence>
<evidence type="ECO:0000256" key="1">
    <source>
        <dbReference type="ARBA" id="ARBA00022737"/>
    </source>
</evidence>
<accession>A0ABC9H728</accession>
<dbReference type="Pfam" id="PF13041">
    <property type="entry name" value="PPR_2"/>
    <property type="match status" value="2"/>
</dbReference>
<dbReference type="Proteomes" id="UP001497457">
    <property type="component" value="Unassembled WGS sequence"/>
</dbReference>
<dbReference type="InterPro" id="IPR002885">
    <property type="entry name" value="PPR_rpt"/>
</dbReference>
<dbReference type="FunFam" id="1.25.40.10:FF:000678">
    <property type="entry name" value="Pentatricopeptide repeat-containing protein MRL1 chloroplastic"/>
    <property type="match status" value="1"/>
</dbReference>
<dbReference type="PANTHER" id="PTHR47935:SF1">
    <property type="entry name" value="PENTATRICOPEPTIDE REPEAT-CONTAINING PROTEIN MRL1, CHLOROPLASTIC"/>
    <property type="match status" value="1"/>
</dbReference>
<dbReference type="PROSITE" id="PS51375">
    <property type="entry name" value="PPR"/>
    <property type="match status" value="7"/>
</dbReference>
<reference evidence="5" key="1">
    <citation type="submission" date="2024-10" db="EMBL/GenBank/DDBJ databases">
        <authorList>
            <person name="Ryan C."/>
        </authorList>
    </citation>
    <scope>NUCLEOTIDE SEQUENCE [LARGE SCALE GENOMIC DNA]</scope>
</reference>
<dbReference type="NCBIfam" id="TIGR00756">
    <property type="entry name" value="PPR"/>
    <property type="match status" value="5"/>
</dbReference>
<name>A0ABC9H728_9POAL</name>
<evidence type="ECO:0000259" key="4">
    <source>
        <dbReference type="Pfam" id="PF23276"/>
    </source>
</evidence>
<keyword evidence="1" id="KW-0677">Repeat</keyword>
<feature type="repeat" description="PPR" evidence="3">
    <location>
        <begin position="462"/>
        <end position="496"/>
    </location>
</feature>
<dbReference type="InterPro" id="IPR053303">
    <property type="entry name" value="Chloroplast_PPR"/>
</dbReference>
<feature type="domain" description="Pentatricopeptide repeat-containing protein-mitochondrial" evidence="4">
    <location>
        <begin position="364"/>
        <end position="489"/>
    </location>
</feature>
<keyword evidence="2" id="KW-0809">Transit peptide</keyword>
<proteinExistence type="predicted"/>
<dbReference type="Pfam" id="PF01535">
    <property type="entry name" value="PPR"/>
    <property type="match status" value="1"/>
</dbReference>
<feature type="repeat" description="PPR" evidence="3">
    <location>
        <begin position="209"/>
        <end position="243"/>
    </location>
</feature>
<dbReference type="AlphaFoldDB" id="A0ABC9H728"/>
<sequence>MPDSISGGQDKTKYFSKITGRVAGLPYQFLSLSGHLEVMQNSQDHTAEDHLAFVPLASNHSLFKPRKGIEFTNSNGGSSYLPAGHFAPVACLREGPVSKQEKAVKDHDGAPVTGWTISNILNKENPDNFAKAKRGGLKGTKDTLDYSRIYNSFLIDGRLKDCLDLLESMEQNGLLDMKKIHHASFFSMCKKQRAVLEALRFCRLIDNPKISTFNMLLSVCANSQDFDGALQVMELLKEAGLKPDCKLYTTLISTCAKCGKVDAMFEVFHEMVSAGIEPNVNTYSALIDGCARAGQVAKAFGAYGIMSSKKVKPDRVVFNALISACGESGAVARAFDVLSEMTAESSESKGSGPILPDHITIGALMKTCIQAGQADRAREVYKMLQEYNIKGTPEVYTIALRSCSLTGDLGFALKIYEDMNKIGVKPDEMFLSALVDVAGHARRADAALEIMKDARAKDLHVGTIAYSSLMGACCNAKDWKKALQLYEEIKSIQLIPTVSMMNALITSLCDGGQVLMAVDVLNEMKRIGVCPNQITYSVLFVACERNGEAQLGLDLFEQLKIDDIGINPTIIGSLTGLCLQMFDSDLLLGNVIVNFSLGKPQIDNRWTSSAIAVYREAVSTGLVPSSDVLSQVLGCLRLPHDNSLKSSFIENTGISCDIPHNPNMNSLFEGFGEYDIHAFSILEEAASLGAVASISMKDTRIVIDARMLKIHTAEVSLLTTLRSLKHRLAAGARLPSVTILLPTQKKHVDINEREKTLKLAGRIGQAVGSLLRRLGISYQGEESHGRMRINGLTLRRWFNPKLNSRSSGAAPTDLLPLSSRLAKGIADQQRNIRSLSLE</sequence>
<feature type="repeat" description="PPR" evidence="3">
    <location>
        <begin position="244"/>
        <end position="278"/>
    </location>
</feature>
<evidence type="ECO:0000256" key="3">
    <source>
        <dbReference type="PROSITE-ProRule" id="PRU00708"/>
    </source>
</evidence>
<evidence type="ECO:0000313" key="5">
    <source>
        <dbReference type="EMBL" id="CAM0150662.1"/>
    </source>
</evidence>
<feature type="repeat" description="PPR" evidence="3">
    <location>
        <begin position="497"/>
        <end position="531"/>
    </location>
</feature>
<dbReference type="FunFam" id="1.25.40.10:FF:000542">
    <property type="entry name" value="Pentatricopeptide repeat-containing protein MRL1, chloroplastic isoform X1"/>
    <property type="match status" value="1"/>
</dbReference>
<gene>
    <name evidence="5" type="ORF">URODEC1_LOCUS123714</name>
</gene>
<feature type="repeat" description="PPR" evidence="3">
    <location>
        <begin position="279"/>
        <end position="313"/>
    </location>
</feature>
<organism evidence="5 6">
    <name type="scientific">Urochloa decumbens</name>
    <dbReference type="NCBI Taxonomy" id="240449"/>
    <lineage>
        <taxon>Eukaryota</taxon>
        <taxon>Viridiplantae</taxon>
        <taxon>Streptophyta</taxon>
        <taxon>Embryophyta</taxon>
        <taxon>Tracheophyta</taxon>
        <taxon>Spermatophyta</taxon>
        <taxon>Magnoliopsida</taxon>
        <taxon>Liliopsida</taxon>
        <taxon>Poales</taxon>
        <taxon>Poaceae</taxon>
        <taxon>PACMAD clade</taxon>
        <taxon>Panicoideae</taxon>
        <taxon>Panicodae</taxon>
        <taxon>Paniceae</taxon>
        <taxon>Melinidinae</taxon>
        <taxon>Urochloa</taxon>
    </lineage>
</organism>
<evidence type="ECO:0000256" key="2">
    <source>
        <dbReference type="ARBA" id="ARBA00022946"/>
    </source>
</evidence>
<feature type="repeat" description="PPR" evidence="3">
    <location>
        <begin position="314"/>
        <end position="348"/>
    </location>
</feature>
<dbReference type="EMBL" id="CAXIPR030003497">
    <property type="protein sequence ID" value="CAM0150662.1"/>
    <property type="molecule type" value="Genomic_DNA"/>
</dbReference>
<dbReference type="Pfam" id="PF23276">
    <property type="entry name" value="TPR_24"/>
    <property type="match status" value="1"/>
</dbReference>
<dbReference type="InterPro" id="IPR057027">
    <property type="entry name" value="TPR_mt"/>
</dbReference>
<comment type="caution">
    <text evidence="5">The sequence shown here is derived from an EMBL/GenBank/DDBJ whole genome shotgun (WGS) entry which is preliminary data.</text>
</comment>
<dbReference type="PANTHER" id="PTHR47935">
    <property type="entry name" value="PENTATRICOPEPTIDE REPEAT-CONTAINING PROTEIN MRL1, CHLOROPLASTIC"/>
    <property type="match status" value="1"/>
</dbReference>